<dbReference type="PANTHER" id="PTHR48080:SF2">
    <property type="entry name" value="D-GALACTONATE DEHYDRATASE"/>
    <property type="match status" value="1"/>
</dbReference>
<feature type="domain" description="Mandelate racemase/muconate lactonizing enzyme C-terminal" evidence="4">
    <location>
        <begin position="126"/>
        <end position="231"/>
    </location>
</feature>
<dbReference type="Pfam" id="PF13378">
    <property type="entry name" value="MR_MLE_C"/>
    <property type="match status" value="1"/>
</dbReference>
<accession>A0A0K1IUI6</accession>
<protein>
    <submittedName>
        <fullName evidence="5">Galactonate dehydratase</fullName>
    </submittedName>
</protein>
<dbReference type="GeneID" id="25246366"/>
<organism evidence="5 6">
    <name type="scientific">Haloferax gibbonsii</name>
    <dbReference type="NCBI Taxonomy" id="35746"/>
    <lineage>
        <taxon>Archaea</taxon>
        <taxon>Methanobacteriati</taxon>
        <taxon>Methanobacteriota</taxon>
        <taxon>Stenosarchaea group</taxon>
        <taxon>Halobacteria</taxon>
        <taxon>Halobacteriales</taxon>
        <taxon>Haloferacaceae</taxon>
        <taxon>Haloferax</taxon>
    </lineage>
</organism>
<dbReference type="EMBL" id="CP011947">
    <property type="protein sequence ID" value="AKU08126.1"/>
    <property type="molecule type" value="Genomic_DNA"/>
</dbReference>
<evidence type="ECO:0000256" key="1">
    <source>
        <dbReference type="ARBA" id="ARBA00022723"/>
    </source>
</evidence>
<dbReference type="SUPFAM" id="SSF54826">
    <property type="entry name" value="Enolase N-terminal domain-like"/>
    <property type="match status" value="1"/>
</dbReference>
<proteinExistence type="predicted"/>
<dbReference type="GO" id="GO:0034194">
    <property type="term" value="P:D-galactonate catabolic process"/>
    <property type="evidence" value="ECO:0007669"/>
    <property type="project" value="InterPro"/>
</dbReference>
<evidence type="ECO:0000313" key="5">
    <source>
        <dbReference type="EMBL" id="AKU08126.1"/>
    </source>
</evidence>
<evidence type="ECO:0000256" key="3">
    <source>
        <dbReference type="ARBA" id="ARBA00023239"/>
    </source>
</evidence>
<keyword evidence="1" id="KW-0479">Metal-binding</keyword>
<evidence type="ECO:0000256" key="2">
    <source>
        <dbReference type="ARBA" id="ARBA00022842"/>
    </source>
</evidence>
<dbReference type="InterPro" id="IPR018110">
    <property type="entry name" value="Mandel_Rmase/mucon_lact_enz_CS"/>
</dbReference>
<dbReference type="InterPro" id="IPR034593">
    <property type="entry name" value="DgoD-like"/>
</dbReference>
<dbReference type="InterPro" id="IPR036849">
    <property type="entry name" value="Enolase-like_C_sf"/>
</dbReference>
<evidence type="ECO:0000259" key="4">
    <source>
        <dbReference type="SMART" id="SM00922"/>
    </source>
</evidence>
<dbReference type="GO" id="GO:0009063">
    <property type="term" value="P:amino acid catabolic process"/>
    <property type="evidence" value="ECO:0007669"/>
    <property type="project" value="InterPro"/>
</dbReference>
<dbReference type="GO" id="GO:0046872">
    <property type="term" value="F:metal ion binding"/>
    <property type="evidence" value="ECO:0007669"/>
    <property type="project" value="UniProtKB-KW"/>
</dbReference>
<dbReference type="Pfam" id="PF02746">
    <property type="entry name" value="MR_MLE_N"/>
    <property type="match status" value="1"/>
</dbReference>
<dbReference type="SMART" id="SM00922">
    <property type="entry name" value="MR_MLE"/>
    <property type="match status" value="1"/>
</dbReference>
<dbReference type="PANTHER" id="PTHR48080">
    <property type="entry name" value="D-GALACTONATE DEHYDRATASE-RELATED"/>
    <property type="match status" value="1"/>
</dbReference>
<sequence>MHITDYELFAVPPRWLLLKLETSDGLVGWGEPIVQGRLRTVRAAVEELVEVYLLGEDPLRTEYHWRKLYQSGYYRGGPVLMSALSGIDHALWDIKGKHYDAPVYDLLGGHVRDRIPVHQWVGGETPEEVAKEAIQRRDQGYRALKMNATTEFGPLEPPAAVETARKRVAAVREALGDDLHLGVDFHGRVSKSMASRLVEALEPYGLMFIDQPVGPEHSEALASLAEGTTTPLATGERFYSRYDFKPLLTEGAVSVLQPDVTHVGGITELRKVMTMAEAFDVSVVPHCPLSPVAFAANLQAVFASHSAVMQEQDLGLHDPSESVGLAYLDDPHQFDFSEGFVKRPTGPGLGIDVDEAYVRERSRGEVNWYNPVWHHDDGRLAEW</sequence>
<dbReference type="GO" id="GO:0008869">
    <property type="term" value="F:galactonate dehydratase activity"/>
    <property type="evidence" value="ECO:0007669"/>
    <property type="project" value="InterPro"/>
</dbReference>
<dbReference type="KEGG" id="hgi:ABY42_10365"/>
<dbReference type="Proteomes" id="UP000066124">
    <property type="component" value="Chromosome"/>
</dbReference>
<dbReference type="SUPFAM" id="SSF51604">
    <property type="entry name" value="Enolase C-terminal domain-like"/>
    <property type="match status" value="1"/>
</dbReference>
<dbReference type="AlphaFoldDB" id="A0A0K1IUI6"/>
<name>A0A0K1IUI6_HALGI</name>
<reference evidence="6" key="1">
    <citation type="journal article" date="2015" name="J. Biotechnol.">
        <title>Complete genome sequence of Haloferax gibbonsii strain ARA6, a potential producer of polyhydroxyalkanoates and halocins isolated from Araruama, Rio de Janeiro, Brasil.</title>
        <authorList>
            <person name="Pinto L.H."/>
            <person name="D'Alincourt Carvalho-Assef A.P."/>
            <person name="Vieira R.P."/>
            <person name="Clementino M.M."/>
            <person name="Albano R.M."/>
        </authorList>
    </citation>
    <scope>NUCLEOTIDE SEQUENCE [LARGE SCALE GENOMIC DNA]</scope>
    <source>
        <strain evidence="6">ARA6</strain>
    </source>
</reference>
<dbReference type="Gene3D" id="3.20.20.120">
    <property type="entry name" value="Enolase-like C-terminal domain"/>
    <property type="match status" value="1"/>
</dbReference>
<dbReference type="InterPro" id="IPR029017">
    <property type="entry name" value="Enolase-like_N"/>
</dbReference>
<dbReference type="InterPro" id="IPR013342">
    <property type="entry name" value="Mandelate_racemase_C"/>
</dbReference>
<dbReference type="RefSeq" id="WP_050459399.1">
    <property type="nucleotide sequence ID" value="NZ_CP011947.1"/>
</dbReference>
<keyword evidence="2" id="KW-0460">Magnesium</keyword>
<dbReference type="NCBIfam" id="NF010624">
    <property type="entry name" value="PRK14017.1"/>
    <property type="match status" value="1"/>
</dbReference>
<dbReference type="PROSITE" id="PS00908">
    <property type="entry name" value="MR_MLE_1"/>
    <property type="match status" value="1"/>
</dbReference>
<evidence type="ECO:0000313" key="6">
    <source>
        <dbReference type="Proteomes" id="UP000066124"/>
    </source>
</evidence>
<dbReference type="PATRIC" id="fig|35746.4.peg.2213"/>
<dbReference type="InterPro" id="IPR029065">
    <property type="entry name" value="Enolase_C-like"/>
</dbReference>
<dbReference type="InterPro" id="IPR023592">
    <property type="entry name" value="Galactonate_deHydtase"/>
</dbReference>
<gene>
    <name evidence="5" type="ORF">ABY42_10365</name>
</gene>
<dbReference type="InterPro" id="IPR013341">
    <property type="entry name" value="Mandelate_racemase_N_dom"/>
</dbReference>
<keyword evidence="3" id="KW-0456">Lyase</keyword>
<dbReference type="Gene3D" id="3.30.390.10">
    <property type="entry name" value="Enolase-like, N-terminal domain"/>
    <property type="match status" value="1"/>
</dbReference>
<dbReference type="CDD" id="cd03325">
    <property type="entry name" value="D-galactonate_dehydratase"/>
    <property type="match status" value="1"/>
</dbReference>